<proteinExistence type="predicted"/>
<sequence length="523" mass="58843">MGIKVKVPTVGQIEELRQKFNEKYDQTPPAAPFHPVDMDRIRNDNLWLQRFLEMYDLEMETALTKLWDTCIWRQEYGANELNETNLNSEYLDEGSVFVHNHDIDGKPLLIFRVKLHNKSKNLDELIRLVVYWVERTQREQHLIQLSIFFDMAGTGLATMDLDFVKRIIETFKLYYPNTLNYILVYELAWVLNAAFKIVKTLLPPKAVEILKMISKKDVTQYVHKDNCLTNWGGNDTYEYSFVPEPKSVSLKTPTNGVQAANAGDEEPALNGDKKVHFANSVPTVMPDLTDYAELHTPGENMLALEPCDYVNFDSQSAEATLNIKCVGQTPVTYKIQTTSPEKFRVRPRCGVLGPNESTEVNIWLKSEHSLSEDAKDKFLVMGMPAVSKDCGASEVADMWKNKPQNCPDVEQHRLVCRFASPDQVKGSASAASCKQAAAAPVSPCGAAASKKALVKPAEDEVTLLQRNMAFTRNLQYIQLFVLLLLAAGLGYLLYQQHHQSNATGGASHGSCYKTQAHSCAKRK</sequence>
<dbReference type="SUPFAM" id="SSF49354">
    <property type="entry name" value="PapD-like"/>
    <property type="match status" value="1"/>
</dbReference>
<dbReference type="PANTHER" id="PTHR46384">
    <property type="entry name" value="MOTILE SPERM DOMAIN-CONTAINING PROTEIN 2"/>
    <property type="match status" value="1"/>
</dbReference>
<dbReference type="GeneID" id="115622157"/>
<dbReference type="GO" id="GO:0140284">
    <property type="term" value="C:endoplasmic reticulum-endosome membrane contact site"/>
    <property type="evidence" value="ECO:0007669"/>
    <property type="project" value="TreeGrafter"/>
</dbReference>
<organism evidence="4 5">
    <name type="scientific">Drosophila lebanonensis</name>
    <name type="common">Fruit fly</name>
    <name type="synonym">Scaptodrosophila lebanonensis</name>
    <dbReference type="NCBI Taxonomy" id="7225"/>
    <lineage>
        <taxon>Eukaryota</taxon>
        <taxon>Metazoa</taxon>
        <taxon>Ecdysozoa</taxon>
        <taxon>Arthropoda</taxon>
        <taxon>Hexapoda</taxon>
        <taxon>Insecta</taxon>
        <taxon>Pterygota</taxon>
        <taxon>Neoptera</taxon>
        <taxon>Endopterygota</taxon>
        <taxon>Diptera</taxon>
        <taxon>Brachycera</taxon>
        <taxon>Muscomorpha</taxon>
        <taxon>Ephydroidea</taxon>
        <taxon>Drosophilidae</taxon>
        <taxon>Scaptodrosophila</taxon>
    </lineage>
</organism>
<dbReference type="SUPFAM" id="SSF52087">
    <property type="entry name" value="CRAL/TRIO domain"/>
    <property type="match status" value="1"/>
</dbReference>
<keyword evidence="1" id="KW-0812">Transmembrane</keyword>
<dbReference type="PANTHER" id="PTHR46384:SF1">
    <property type="entry name" value="MOTILE SPERM DOMAIN-CONTAINING PROTEIN 2"/>
    <property type="match status" value="1"/>
</dbReference>
<dbReference type="GO" id="GO:0012505">
    <property type="term" value="C:endomembrane system"/>
    <property type="evidence" value="ECO:0007669"/>
    <property type="project" value="TreeGrafter"/>
</dbReference>
<dbReference type="SMART" id="SM00516">
    <property type="entry name" value="SEC14"/>
    <property type="match status" value="1"/>
</dbReference>
<reference evidence="5" key="1">
    <citation type="submission" date="2025-08" db="UniProtKB">
        <authorList>
            <consortium name="RefSeq"/>
        </authorList>
    </citation>
    <scope>IDENTIFICATION</scope>
    <source>
        <strain evidence="5">11010-0011.00</strain>
        <tissue evidence="5">Whole body</tissue>
    </source>
</reference>
<dbReference type="InterPro" id="IPR008962">
    <property type="entry name" value="PapD-like_sf"/>
</dbReference>
<feature type="transmembrane region" description="Helical" evidence="1">
    <location>
        <begin position="476"/>
        <end position="494"/>
    </location>
</feature>
<dbReference type="RefSeq" id="XP_030371885.1">
    <property type="nucleotide sequence ID" value="XM_030516025.1"/>
</dbReference>
<dbReference type="PROSITE" id="PS50202">
    <property type="entry name" value="MSP"/>
    <property type="match status" value="1"/>
</dbReference>
<feature type="domain" description="CRAL-TRIO" evidence="2">
    <location>
        <begin position="83"/>
        <end position="239"/>
    </location>
</feature>
<dbReference type="InterPro" id="IPR013783">
    <property type="entry name" value="Ig-like_fold"/>
</dbReference>
<dbReference type="InterPro" id="IPR001251">
    <property type="entry name" value="CRAL-TRIO_dom"/>
</dbReference>
<dbReference type="AlphaFoldDB" id="A0A6J2T9A0"/>
<evidence type="ECO:0000259" key="3">
    <source>
        <dbReference type="PROSITE" id="PS50202"/>
    </source>
</evidence>
<evidence type="ECO:0000313" key="5">
    <source>
        <dbReference type="RefSeq" id="XP_030371885.1"/>
    </source>
</evidence>
<dbReference type="InterPro" id="IPR000535">
    <property type="entry name" value="MSP_dom"/>
</dbReference>
<accession>A0A6J2T9A0</accession>
<keyword evidence="1" id="KW-0472">Membrane</keyword>
<evidence type="ECO:0000259" key="2">
    <source>
        <dbReference type="PROSITE" id="PS50191"/>
    </source>
</evidence>
<dbReference type="PROSITE" id="PS50191">
    <property type="entry name" value="CRAL_TRIO"/>
    <property type="match status" value="1"/>
</dbReference>
<dbReference type="OrthoDB" id="75724at2759"/>
<dbReference type="Gene3D" id="2.60.40.10">
    <property type="entry name" value="Immunoglobulins"/>
    <property type="match status" value="1"/>
</dbReference>
<dbReference type="Gene3D" id="3.40.525.10">
    <property type="entry name" value="CRAL-TRIO lipid binding domain"/>
    <property type="match status" value="1"/>
</dbReference>
<gene>
    <name evidence="5" type="primary">LOC115622157</name>
</gene>
<dbReference type="InterPro" id="IPR036273">
    <property type="entry name" value="CRAL/TRIO_N_dom_sf"/>
</dbReference>
<keyword evidence="1" id="KW-1133">Transmembrane helix</keyword>
<dbReference type="InterPro" id="IPR053012">
    <property type="entry name" value="ER-organelle_contact"/>
</dbReference>
<dbReference type="InterPro" id="IPR036865">
    <property type="entry name" value="CRAL-TRIO_dom_sf"/>
</dbReference>
<dbReference type="Pfam" id="PF00635">
    <property type="entry name" value="Motile_Sperm"/>
    <property type="match status" value="1"/>
</dbReference>
<dbReference type="Proteomes" id="UP000504634">
    <property type="component" value="Unplaced"/>
</dbReference>
<keyword evidence="4" id="KW-1185">Reference proteome</keyword>
<evidence type="ECO:0000256" key="1">
    <source>
        <dbReference type="SAM" id="Phobius"/>
    </source>
</evidence>
<feature type="domain" description="MSP" evidence="3">
    <location>
        <begin position="301"/>
        <end position="417"/>
    </location>
</feature>
<dbReference type="Pfam" id="PF00650">
    <property type="entry name" value="CRAL_TRIO"/>
    <property type="match status" value="1"/>
</dbReference>
<evidence type="ECO:0000313" key="4">
    <source>
        <dbReference type="Proteomes" id="UP000504634"/>
    </source>
</evidence>
<name>A0A6J2T9A0_DROLE</name>
<protein>
    <submittedName>
        <fullName evidence="5">Motile sperm domain-containing protein 2-like</fullName>
    </submittedName>
</protein>
<dbReference type="CDD" id="cd00170">
    <property type="entry name" value="SEC14"/>
    <property type="match status" value="1"/>
</dbReference>
<dbReference type="SUPFAM" id="SSF46938">
    <property type="entry name" value="CRAL/TRIO N-terminal domain"/>
    <property type="match status" value="1"/>
</dbReference>